<reference evidence="4 5" key="1">
    <citation type="journal article" date="2024" name="IMA Fungus">
        <title>IMA Genome - F19 : A genome assembly and annotation guide to empower mycologists, including annotated draft genome sequences of Ceratocystis pirilliformis, Diaporthe australafricana, Fusarium ophioides, Paecilomyces lecythidis, and Sporothrix stenoceras.</title>
        <authorList>
            <person name="Aylward J."/>
            <person name="Wilson A.M."/>
            <person name="Visagie C.M."/>
            <person name="Spraker J."/>
            <person name="Barnes I."/>
            <person name="Buitendag C."/>
            <person name="Ceriani C."/>
            <person name="Del Mar Angel L."/>
            <person name="du Plessis D."/>
            <person name="Fuchs T."/>
            <person name="Gasser K."/>
            <person name="Kramer D."/>
            <person name="Li W."/>
            <person name="Munsamy K."/>
            <person name="Piso A."/>
            <person name="Price J.L."/>
            <person name="Sonnekus B."/>
            <person name="Thomas C."/>
            <person name="van der Nest A."/>
            <person name="van Dijk A."/>
            <person name="van Heerden A."/>
            <person name="van Vuuren N."/>
            <person name="Yilmaz N."/>
            <person name="Duong T.A."/>
            <person name="van der Merwe N.A."/>
            <person name="Wingfield M.J."/>
            <person name="Wingfield B.D."/>
        </authorList>
    </citation>
    <scope>NUCLEOTIDE SEQUENCE [LARGE SCALE GENOMIC DNA]</scope>
    <source>
        <strain evidence="4 5">CMW 18300</strain>
    </source>
</reference>
<feature type="coiled-coil region" evidence="1">
    <location>
        <begin position="299"/>
        <end position="326"/>
    </location>
</feature>
<keyword evidence="1" id="KW-0175">Coiled coil</keyword>
<feature type="domain" description="Dynamin N-terminal" evidence="2">
    <location>
        <begin position="22"/>
        <end position="260"/>
    </location>
</feature>
<accession>A0ABR3VVD1</accession>
<name>A0ABR3VVD1_9PEZI</name>
<dbReference type="InterPro" id="IPR027417">
    <property type="entry name" value="P-loop_NTPase"/>
</dbReference>
<evidence type="ECO:0000256" key="1">
    <source>
        <dbReference type="SAM" id="Coils"/>
    </source>
</evidence>
<protein>
    <recommendedName>
        <fullName evidence="6">Nuclear GTPase SLIP-GC</fullName>
    </recommendedName>
</protein>
<dbReference type="InterPro" id="IPR045063">
    <property type="entry name" value="Dynamin_N"/>
</dbReference>
<dbReference type="Pfam" id="PF24564">
    <property type="entry name" value="DUF7605"/>
    <property type="match status" value="1"/>
</dbReference>
<evidence type="ECO:0000259" key="3">
    <source>
        <dbReference type="Pfam" id="PF24564"/>
    </source>
</evidence>
<dbReference type="PANTHER" id="PTHR36681:SF3">
    <property type="entry name" value="NUCLEAR GTPASE, GERMINAL CENTER-ASSOCIATED, TANDEM DUPLICATE 3"/>
    <property type="match status" value="1"/>
</dbReference>
<dbReference type="Proteomes" id="UP001583177">
    <property type="component" value="Unassembled WGS sequence"/>
</dbReference>
<dbReference type="EMBL" id="JAWRVE010000286">
    <property type="protein sequence ID" value="KAL1845937.1"/>
    <property type="molecule type" value="Genomic_DNA"/>
</dbReference>
<comment type="caution">
    <text evidence="4">The sequence shown here is derived from an EMBL/GenBank/DDBJ whole genome shotgun (WGS) entry which is preliminary data.</text>
</comment>
<dbReference type="PANTHER" id="PTHR36681">
    <property type="entry name" value="NUCLEAR GTPASE, GERMINAL CENTER-ASSOCIATED, TANDEM DUPLICATE 3"/>
    <property type="match status" value="1"/>
</dbReference>
<evidence type="ECO:0000259" key="2">
    <source>
        <dbReference type="Pfam" id="PF00350"/>
    </source>
</evidence>
<dbReference type="InterPro" id="IPR056024">
    <property type="entry name" value="DUF7605"/>
</dbReference>
<gene>
    <name evidence="4" type="ORF">Daus18300_014397</name>
</gene>
<evidence type="ECO:0000313" key="5">
    <source>
        <dbReference type="Proteomes" id="UP001583177"/>
    </source>
</evidence>
<dbReference type="SUPFAM" id="SSF52540">
    <property type="entry name" value="P-loop containing nucleoside triphosphate hydrolases"/>
    <property type="match status" value="1"/>
</dbReference>
<sequence length="779" mass="89050">MQGLHERVKKLSRFQPISTRTVGFVGDSGVGKSSLLNSLLDRYGLARTTNNGAACTCVVTEYHYHGEDNFIIEVDQFTTEELQDQLGELLGCYKHFHSELQREGLGQDDRNDLSEKANIAIDTFRTIFRGNLEDEDWLLEEEEDAILEQLQLWLEVGSARELPARQVVATFERCCSLLMQLTSETPDSEVPATWPRIRKIKVYLKAHILSKGLVLVDLPGLRDLNSARRNITERYLLECHEIFAVCSIGRATTDVAVKSVFDLALEARLRHVGIVCTRSDDIDPEEIKNDWGVEHGRRIKKLKKLLIAVQRELQETEEELNTFSGLPFMEVETQQELRQVLNAKKNLEKYQKVKLFELKEYAVKTRNTYVTQKLTEKYHGQVAGDTLHVFCISNTMYWEKREEDKSVAEPFLNLSGIIAVRKHCNSMVTESQLRESRSFLDDDVPALLSEIELWVQSGAGSASAEEKQAVRRVLDKVERQLRKASQGLQSRVHPRAHDLTSRTSLARAVGPSMKAAFQDNIWEGRDILEWTQASTEACSEWSTWHHSSYAAFCRKWGNHTTQAVGYRNWNKEAMSAMAESLEGPWEDLQSESEDQQTQLKSLINNSWNEAISLLDSEWPISSDPPDEIFEVMACREHLLVAEAEDKFGIFDRRLSMLETDALTGINSSFFGTTMSKFYMEALNHGGSGSDRRRKGVVSRALSNETIFKDLMKEFKRRFELHANELQQEIVEVVSGHLDAVTGTLDLVREENVAEESERDPDFRRRVAEELARVREFMRT</sequence>
<evidence type="ECO:0008006" key="6">
    <source>
        <dbReference type="Google" id="ProtNLM"/>
    </source>
</evidence>
<keyword evidence="5" id="KW-1185">Reference proteome</keyword>
<organism evidence="4 5">
    <name type="scientific">Diaporthe australafricana</name>
    <dbReference type="NCBI Taxonomy" id="127596"/>
    <lineage>
        <taxon>Eukaryota</taxon>
        <taxon>Fungi</taxon>
        <taxon>Dikarya</taxon>
        <taxon>Ascomycota</taxon>
        <taxon>Pezizomycotina</taxon>
        <taxon>Sordariomycetes</taxon>
        <taxon>Sordariomycetidae</taxon>
        <taxon>Diaporthales</taxon>
        <taxon>Diaporthaceae</taxon>
        <taxon>Diaporthe</taxon>
    </lineage>
</organism>
<dbReference type="Pfam" id="PF00350">
    <property type="entry name" value="Dynamin_N"/>
    <property type="match status" value="1"/>
</dbReference>
<evidence type="ECO:0000313" key="4">
    <source>
        <dbReference type="EMBL" id="KAL1845937.1"/>
    </source>
</evidence>
<dbReference type="Gene3D" id="3.40.50.300">
    <property type="entry name" value="P-loop containing nucleotide triphosphate hydrolases"/>
    <property type="match status" value="2"/>
</dbReference>
<feature type="domain" description="DUF7605" evidence="3">
    <location>
        <begin position="527"/>
        <end position="707"/>
    </location>
</feature>
<proteinExistence type="predicted"/>